<evidence type="ECO:0000256" key="3">
    <source>
        <dbReference type="ARBA" id="ARBA00010142"/>
    </source>
</evidence>
<dbReference type="SMART" id="SM00174">
    <property type="entry name" value="RHO"/>
    <property type="match status" value="1"/>
</dbReference>
<keyword evidence="6" id="KW-0488">Methylation</keyword>
<comment type="subcellular location">
    <subcellularLocation>
        <location evidence="1">Cell membrane</location>
        <topology evidence="1">Lipid-anchor</topology>
        <orientation evidence="1">Cytoplasmic side</orientation>
    </subcellularLocation>
    <subcellularLocation>
        <location evidence="2">Cytoplasm</location>
    </subcellularLocation>
    <subcellularLocation>
        <location evidence="24">Synaptic cell membrane</location>
        <topology evidence="24">Multi-pass membrane protein</topology>
    </subcellularLocation>
</comment>
<name>A0A9Q0XS74_9SAUR</name>
<evidence type="ECO:0000256" key="21">
    <source>
        <dbReference type="ARBA" id="ARBA00023288"/>
    </source>
</evidence>
<dbReference type="SMART" id="SM00175">
    <property type="entry name" value="RAB"/>
    <property type="match status" value="1"/>
</dbReference>
<keyword evidence="13" id="KW-0770">Synapse</keyword>
<evidence type="ECO:0000256" key="1">
    <source>
        <dbReference type="ARBA" id="ARBA00004342"/>
    </source>
</evidence>
<protein>
    <recommendedName>
        <fullName evidence="25">Rho-related GTP-binding protein RhoH</fullName>
    </recommendedName>
</protein>
<dbReference type="SUPFAM" id="SSF90112">
    <property type="entry name" value="Neurotransmitter-gated ion-channel transmembrane pore"/>
    <property type="match status" value="1"/>
</dbReference>
<dbReference type="InterPro" id="IPR036719">
    <property type="entry name" value="Neuro-gated_channel_TM_sf"/>
</dbReference>
<evidence type="ECO:0000256" key="16">
    <source>
        <dbReference type="ARBA" id="ARBA00023136"/>
    </source>
</evidence>
<dbReference type="CDD" id="cd00157">
    <property type="entry name" value="Rho"/>
    <property type="match status" value="1"/>
</dbReference>
<dbReference type="GO" id="GO:0003924">
    <property type="term" value="F:GTPase activity"/>
    <property type="evidence" value="ECO:0007669"/>
    <property type="project" value="InterPro"/>
</dbReference>
<feature type="compositionally biased region" description="Basic and acidic residues" evidence="26">
    <location>
        <begin position="565"/>
        <end position="581"/>
    </location>
</feature>
<keyword evidence="11" id="KW-0547">Nucleotide-binding</keyword>
<feature type="transmembrane region" description="Helical" evidence="27">
    <location>
        <begin position="469"/>
        <end position="491"/>
    </location>
</feature>
<dbReference type="InterPro" id="IPR006202">
    <property type="entry name" value="Neur_chan_lig-bd"/>
</dbReference>
<dbReference type="InterPro" id="IPR027417">
    <property type="entry name" value="P-loop_NTPase"/>
</dbReference>
<evidence type="ECO:0000256" key="27">
    <source>
        <dbReference type="SAM" id="Phobius"/>
    </source>
</evidence>
<dbReference type="NCBIfam" id="TIGR00231">
    <property type="entry name" value="small_GTP"/>
    <property type="match status" value="1"/>
</dbReference>
<accession>A0A9Q0XS74</accession>
<evidence type="ECO:0000256" key="19">
    <source>
        <dbReference type="ARBA" id="ARBA00023180"/>
    </source>
</evidence>
<dbReference type="PROSITE" id="PS51419">
    <property type="entry name" value="RAB"/>
    <property type="match status" value="1"/>
</dbReference>
<dbReference type="FunFam" id="3.40.50.300:FF:000756">
    <property type="entry name" value="Rho-related GTP-binding protein RhoH"/>
    <property type="match status" value="1"/>
</dbReference>
<evidence type="ECO:0000259" key="29">
    <source>
        <dbReference type="Pfam" id="PF02932"/>
    </source>
</evidence>
<dbReference type="Gene3D" id="3.40.50.300">
    <property type="entry name" value="P-loop containing nucleotide triphosphate hydrolases"/>
    <property type="match status" value="1"/>
</dbReference>
<evidence type="ECO:0000256" key="12">
    <source>
        <dbReference type="ARBA" id="ARBA00022989"/>
    </source>
</evidence>
<dbReference type="PANTHER" id="PTHR18945">
    <property type="entry name" value="NEUROTRANSMITTER GATED ION CHANNEL"/>
    <property type="match status" value="1"/>
</dbReference>
<evidence type="ECO:0000256" key="2">
    <source>
        <dbReference type="ARBA" id="ARBA00004496"/>
    </source>
</evidence>
<keyword evidence="10" id="KW-0732">Signal</keyword>
<dbReference type="FunFam" id="2.70.170.10:FF:000010">
    <property type="entry name" value="neuronal acetylcholine receptor subunit alpha-9"/>
    <property type="match status" value="1"/>
</dbReference>
<evidence type="ECO:0000256" key="20">
    <source>
        <dbReference type="ARBA" id="ARBA00023286"/>
    </source>
</evidence>
<evidence type="ECO:0000256" key="4">
    <source>
        <dbReference type="ARBA" id="ARBA00022448"/>
    </source>
</evidence>
<dbReference type="Pfam" id="PF02932">
    <property type="entry name" value="Neur_chan_memb"/>
    <property type="match status" value="1"/>
</dbReference>
<evidence type="ECO:0000256" key="17">
    <source>
        <dbReference type="ARBA" id="ARBA00023157"/>
    </source>
</evidence>
<evidence type="ECO:0000256" key="25">
    <source>
        <dbReference type="ARBA" id="ARBA00069398"/>
    </source>
</evidence>
<keyword evidence="8" id="KW-0597">Phosphoprotein</keyword>
<keyword evidence="17" id="KW-1015">Disulfide bond</keyword>
<dbReference type="PROSITE" id="PS00236">
    <property type="entry name" value="NEUROTR_ION_CHANNEL"/>
    <property type="match status" value="1"/>
</dbReference>
<dbReference type="Pfam" id="PF00071">
    <property type="entry name" value="Ras"/>
    <property type="match status" value="1"/>
</dbReference>
<dbReference type="Gene3D" id="2.70.170.10">
    <property type="entry name" value="Neurotransmitter-gated ion-channel ligand-binding domain"/>
    <property type="match status" value="1"/>
</dbReference>
<evidence type="ECO:0000256" key="7">
    <source>
        <dbReference type="ARBA" id="ARBA00022490"/>
    </source>
</evidence>
<keyword evidence="7" id="KW-0963">Cytoplasm</keyword>
<dbReference type="InterPro" id="IPR001806">
    <property type="entry name" value="Small_GTPase"/>
</dbReference>
<dbReference type="EMBL" id="JAPFRF010000007">
    <property type="protein sequence ID" value="KAJ7326681.1"/>
    <property type="molecule type" value="Genomic_DNA"/>
</dbReference>
<keyword evidence="20" id="KW-1071">Ligand-gated ion channel</keyword>
<evidence type="ECO:0000256" key="26">
    <source>
        <dbReference type="SAM" id="MobiDB-lite"/>
    </source>
</evidence>
<comment type="caution">
    <text evidence="30">The sequence shown here is derived from an EMBL/GenBank/DDBJ whole genome shotgun (WGS) entry which is preliminary data.</text>
</comment>
<dbReference type="OrthoDB" id="5975154at2759"/>
<dbReference type="SUPFAM" id="SSF52540">
    <property type="entry name" value="P-loop containing nucleoside triphosphate hydrolases"/>
    <property type="match status" value="1"/>
</dbReference>
<evidence type="ECO:0000256" key="24">
    <source>
        <dbReference type="ARBA" id="ARBA00034099"/>
    </source>
</evidence>
<dbReference type="FunFam" id="1.20.58.390:FF:000053">
    <property type="entry name" value="Neuronal acetylcholine receptor subunit alpha-9"/>
    <property type="match status" value="1"/>
</dbReference>
<dbReference type="InterPro" id="IPR006029">
    <property type="entry name" value="Neurotrans-gated_channel_TM"/>
</dbReference>
<comment type="similarity">
    <text evidence="3">Belongs to the small GTPase superfamily. Rho family.</text>
</comment>
<dbReference type="InterPro" id="IPR005225">
    <property type="entry name" value="Small_GTP-bd"/>
</dbReference>
<keyword evidence="18" id="KW-0675">Receptor</keyword>
<dbReference type="SMART" id="SM00173">
    <property type="entry name" value="RAS"/>
    <property type="match status" value="1"/>
</dbReference>
<evidence type="ECO:0000256" key="5">
    <source>
        <dbReference type="ARBA" id="ARBA00022475"/>
    </source>
</evidence>
<evidence type="ECO:0000256" key="11">
    <source>
        <dbReference type="ARBA" id="ARBA00022741"/>
    </source>
</evidence>
<sequence length="655" mass="74097">MLDSVKCVLVGDAAVGKTALLLRFTSETFPDTYRPTVYENTGVDVFLDGVQISLGLWDTAGSDSFRGIRPLSYEQADVVLMCYSVANRNSFLSLRNKWVTEIRTHLPRIPILVVGTQTDLRETGPHSSGCISPVHGKRLAKDIRAKGYVECSSLTNRGVQEVFESAVRTAVNHAKKRARRNFFPSMNECVHAAQGKYAQMLFNELFEDYSNALIPVEDTDTVLNVTLQITLSQIKDMDERNQILTAYLWIRQTWYDAYLKWDKDQYDGLDSIRIPSNLVWRPDIVLYNKADDDFSEPVNTNIVLRYDGKITWDAPAITKSSCVVDVSYFPFDSQQCNLTFGSWTYNGNQVDIFNSLDSGDLSDFIEDVEWEIHGMPAVKNVITYGCCSEPYPDVTFTLILKRKSSFYIFNLLLPCLLISFLAPLGFYLPADSGEKVSLGVTVLLALTVFQLMVAESMPPSENVPLIGKYYIATMTMITASTALTIIIMNIHYCGSGAKPVPQWARVVILDYMSKIFFVYDVGENCTSSQRMKEQDSRLKKNNTNTKENKYEGAQRSLAAPIRNSDSGRNKAPPEDMNDNHGFRGEHARDIVSCCSCYRILIKNIEYIASCVRRHKANHAKGVEWKKVAKVMDRFFMWIFFIMVFFMSILVIGKAL</sequence>
<keyword evidence="5" id="KW-1003">Cell membrane</keyword>
<dbReference type="InterPro" id="IPR018000">
    <property type="entry name" value="Neurotransmitter_ion_chnl_CS"/>
</dbReference>
<dbReference type="NCBIfam" id="TIGR00860">
    <property type="entry name" value="LIC"/>
    <property type="match status" value="1"/>
</dbReference>
<dbReference type="InterPro" id="IPR038050">
    <property type="entry name" value="Neuro_actylchol_rec"/>
</dbReference>
<evidence type="ECO:0000256" key="6">
    <source>
        <dbReference type="ARBA" id="ARBA00022481"/>
    </source>
</evidence>
<dbReference type="InterPro" id="IPR006201">
    <property type="entry name" value="Neur_channel"/>
</dbReference>
<feature type="transmembrane region" description="Helical" evidence="27">
    <location>
        <begin position="436"/>
        <end position="457"/>
    </location>
</feature>
<keyword evidence="12 27" id="KW-1133">Transmembrane helix</keyword>
<keyword evidence="31" id="KW-1185">Reference proteome</keyword>
<dbReference type="Pfam" id="PF02931">
    <property type="entry name" value="Neur_chan_LBD"/>
    <property type="match status" value="1"/>
</dbReference>
<dbReference type="InterPro" id="IPR036734">
    <property type="entry name" value="Neur_chan_lig-bd_sf"/>
</dbReference>
<evidence type="ECO:0000259" key="28">
    <source>
        <dbReference type="Pfam" id="PF02931"/>
    </source>
</evidence>
<dbReference type="GO" id="GO:0097060">
    <property type="term" value="C:synaptic membrane"/>
    <property type="evidence" value="ECO:0007669"/>
    <property type="project" value="UniProtKB-SubCell"/>
</dbReference>
<dbReference type="FunFam" id="1.20.58.390:FF:000009">
    <property type="entry name" value="Cholinergic receptor nicotinic alpha 9 subunit"/>
    <property type="match status" value="1"/>
</dbReference>
<proteinExistence type="inferred from homology"/>
<evidence type="ECO:0000313" key="31">
    <source>
        <dbReference type="Proteomes" id="UP001142489"/>
    </source>
</evidence>
<dbReference type="GO" id="GO:0004888">
    <property type="term" value="F:transmembrane signaling receptor activity"/>
    <property type="evidence" value="ECO:0007669"/>
    <property type="project" value="InterPro"/>
</dbReference>
<keyword evidence="22" id="KW-0636">Prenylation</keyword>
<evidence type="ECO:0000256" key="10">
    <source>
        <dbReference type="ARBA" id="ARBA00022729"/>
    </source>
</evidence>
<dbReference type="Gene3D" id="1.20.58.390">
    <property type="entry name" value="Neurotransmitter-gated ion-channel transmembrane domain"/>
    <property type="match status" value="2"/>
</dbReference>
<feature type="region of interest" description="Disordered" evidence="26">
    <location>
        <begin position="530"/>
        <end position="581"/>
    </location>
</feature>
<evidence type="ECO:0000313" key="30">
    <source>
        <dbReference type="EMBL" id="KAJ7326681.1"/>
    </source>
</evidence>
<dbReference type="AlphaFoldDB" id="A0A9Q0XS74"/>
<keyword evidence="4" id="KW-0813">Transport</keyword>
<dbReference type="CDD" id="cd19051">
    <property type="entry name" value="LGIC_TM_cation"/>
    <property type="match status" value="1"/>
</dbReference>
<keyword evidence="21" id="KW-0449">Lipoprotein</keyword>
<keyword evidence="15" id="KW-0342">GTP-binding</keyword>
<keyword evidence="14" id="KW-0406">Ion transport</keyword>
<keyword evidence="19" id="KW-0325">Glycoprotein</keyword>
<evidence type="ECO:0000256" key="13">
    <source>
        <dbReference type="ARBA" id="ARBA00023018"/>
    </source>
</evidence>
<dbReference type="PRINTS" id="PR00449">
    <property type="entry name" value="RASTRNSFRMNG"/>
</dbReference>
<evidence type="ECO:0000256" key="23">
    <source>
        <dbReference type="ARBA" id="ARBA00023303"/>
    </source>
</evidence>
<evidence type="ECO:0000256" key="18">
    <source>
        <dbReference type="ARBA" id="ARBA00023170"/>
    </source>
</evidence>
<feature type="transmembrane region" description="Helical" evidence="27">
    <location>
        <begin position="634"/>
        <end position="652"/>
    </location>
</feature>
<keyword evidence="23" id="KW-0407">Ion channel</keyword>
<dbReference type="SUPFAM" id="SSF63712">
    <property type="entry name" value="Nicotinic receptor ligand binding domain-like"/>
    <property type="match status" value="1"/>
</dbReference>
<evidence type="ECO:0000256" key="9">
    <source>
        <dbReference type="ARBA" id="ARBA00022692"/>
    </source>
</evidence>
<evidence type="ECO:0000256" key="15">
    <source>
        <dbReference type="ARBA" id="ARBA00023134"/>
    </source>
</evidence>
<reference evidence="30" key="1">
    <citation type="journal article" date="2023" name="DNA Res.">
        <title>Chromosome-level genome assembly of Phrynocephalus forsythii using third-generation DNA sequencing and Hi-C analysis.</title>
        <authorList>
            <person name="Qi Y."/>
            <person name="Zhao W."/>
            <person name="Zhao Y."/>
            <person name="Niu C."/>
            <person name="Cao S."/>
            <person name="Zhang Y."/>
        </authorList>
    </citation>
    <scope>NUCLEOTIDE SEQUENCE</scope>
    <source>
        <tissue evidence="30">Muscle</tissue>
    </source>
</reference>
<keyword evidence="9 27" id="KW-0812">Transmembrane</keyword>
<dbReference type="GO" id="GO:0005737">
    <property type="term" value="C:cytoplasm"/>
    <property type="evidence" value="ECO:0007669"/>
    <property type="project" value="UniProtKB-SubCell"/>
</dbReference>
<evidence type="ECO:0000256" key="8">
    <source>
        <dbReference type="ARBA" id="ARBA00022553"/>
    </source>
</evidence>
<feature type="domain" description="Neurotransmitter-gated ion-channel ligand-binding" evidence="28">
    <location>
        <begin position="200"/>
        <end position="403"/>
    </location>
</feature>
<dbReference type="GO" id="GO:0005230">
    <property type="term" value="F:extracellular ligand-gated monoatomic ion channel activity"/>
    <property type="evidence" value="ECO:0007669"/>
    <property type="project" value="InterPro"/>
</dbReference>
<evidence type="ECO:0000256" key="22">
    <source>
        <dbReference type="ARBA" id="ARBA00023289"/>
    </source>
</evidence>
<dbReference type="GO" id="GO:0007268">
    <property type="term" value="P:chemical synaptic transmission"/>
    <property type="evidence" value="ECO:0007669"/>
    <property type="project" value="UniProtKB-ARBA"/>
</dbReference>
<feature type="domain" description="Neurotransmitter-gated ion-channel transmembrane" evidence="29">
    <location>
        <begin position="411"/>
        <end position="649"/>
    </location>
</feature>
<dbReference type="GO" id="GO:0005525">
    <property type="term" value="F:GTP binding"/>
    <property type="evidence" value="ECO:0007669"/>
    <property type="project" value="UniProtKB-KW"/>
</dbReference>
<evidence type="ECO:0000256" key="14">
    <source>
        <dbReference type="ARBA" id="ARBA00023065"/>
    </source>
</evidence>
<gene>
    <name evidence="30" type="ORF">JRQ81_016440</name>
</gene>
<dbReference type="PROSITE" id="PS51420">
    <property type="entry name" value="RHO"/>
    <property type="match status" value="1"/>
</dbReference>
<dbReference type="PROSITE" id="PS51421">
    <property type="entry name" value="RAS"/>
    <property type="match status" value="1"/>
</dbReference>
<organism evidence="30 31">
    <name type="scientific">Phrynocephalus forsythii</name>
    <dbReference type="NCBI Taxonomy" id="171643"/>
    <lineage>
        <taxon>Eukaryota</taxon>
        <taxon>Metazoa</taxon>
        <taxon>Chordata</taxon>
        <taxon>Craniata</taxon>
        <taxon>Vertebrata</taxon>
        <taxon>Euteleostomi</taxon>
        <taxon>Lepidosauria</taxon>
        <taxon>Squamata</taxon>
        <taxon>Bifurcata</taxon>
        <taxon>Unidentata</taxon>
        <taxon>Episquamata</taxon>
        <taxon>Toxicofera</taxon>
        <taxon>Iguania</taxon>
        <taxon>Acrodonta</taxon>
        <taxon>Agamidae</taxon>
        <taxon>Agaminae</taxon>
        <taxon>Phrynocephalus</taxon>
    </lineage>
</organism>
<dbReference type="CDD" id="cd19022">
    <property type="entry name" value="LGIC_ECD_nAChR_A9"/>
    <property type="match status" value="1"/>
</dbReference>
<keyword evidence="16 27" id="KW-0472">Membrane</keyword>
<dbReference type="Proteomes" id="UP001142489">
    <property type="component" value="Unassembled WGS sequence"/>
</dbReference>
<feature type="transmembrane region" description="Helical" evidence="27">
    <location>
        <begin position="406"/>
        <end position="430"/>
    </location>
</feature>